<dbReference type="RefSeq" id="WP_377849500.1">
    <property type="nucleotide sequence ID" value="NZ_JBHLZU010000002.1"/>
</dbReference>
<dbReference type="InterPro" id="IPR002401">
    <property type="entry name" value="Cyt_P450_E_grp-I"/>
</dbReference>
<dbReference type="InterPro" id="IPR017972">
    <property type="entry name" value="Cyt_P450_CS"/>
</dbReference>
<protein>
    <submittedName>
        <fullName evidence="4">Cytochrome P450</fullName>
    </submittedName>
</protein>
<evidence type="ECO:0000313" key="5">
    <source>
        <dbReference type="Proteomes" id="UP001589693"/>
    </source>
</evidence>
<keyword evidence="5" id="KW-1185">Reference proteome</keyword>
<keyword evidence="3" id="KW-0503">Monooxygenase</keyword>
<comment type="cofactor">
    <cofactor evidence="1">
        <name>heme</name>
        <dbReference type="ChEBI" id="CHEBI:30413"/>
    </cofactor>
</comment>
<keyword evidence="3" id="KW-0408">Iron</keyword>
<keyword evidence="3" id="KW-0560">Oxidoreductase</keyword>
<dbReference type="Proteomes" id="UP001589693">
    <property type="component" value="Unassembled WGS sequence"/>
</dbReference>
<dbReference type="PANTHER" id="PTHR24305">
    <property type="entry name" value="CYTOCHROME P450"/>
    <property type="match status" value="1"/>
</dbReference>
<dbReference type="InterPro" id="IPR001128">
    <property type="entry name" value="Cyt_P450"/>
</dbReference>
<comment type="similarity">
    <text evidence="2 3">Belongs to the cytochrome P450 family.</text>
</comment>
<organism evidence="4 5">
    <name type="scientific">Allokutzneria oryzae</name>
    <dbReference type="NCBI Taxonomy" id="1378989"/>
    <lineage>
        <taxon>Bacteria</taxon>
        <taxon>Bacillati</taxon>
        <taxon>Actinomycetota</taxon>
        <taxon>Actinomycetes</taxon>
        <taxon>Pseudonocardiales</taxon>
        <taxon>Pseudonocardiaceae</taxon>
        <taxon>Allokutzneria</taxon>
    </lineage>
</organism>
<evidence type="ECO:0000256" key="1">
    <source>
        <dbReference type="ARBA" id="ARBA00001971"/>
    </source>
</evidence>
<proteinExistence type="inferred from homology"/>
<dbReference type="InterPro" id="IPR050121">
    <property type="entry name" value="Cytochrome_P450_monoxygenase"/>
</dbReference>
<dbReference type="PRINTS" id="PR00463">
    <property type="entry name" value="EP450I"/>
</dbReference>
<dbReference type="EMBL" id="JBHLZU010000002">
    <property type="protein sequence ID" value="MFB9902412.1"/>
    <property type="molecule type" value="Genomic_DNA"/>
</dbReference>
<dbReference type="Gene3D" id="1.10.630.10">
    <property type="entry name" value="Cytochrome P450"/>
    <property type="match status" value="1"/>
</dbReference>
<evidence type="ECO:0000313" key="4">
    <source>
        <dbReference type="EMBL" id="MFB9902412.1"/>
    </source>
</evidence>
<gene>
    <name evidence="4" type="ORF">ACFFQA_00540</name>
</gene>
<dbReference type="PRINTS" id="PR00385">
    <property type="entry name" value="P450"/>
</dbReference>
<keyword evidence="3" id="KW-0479">Metal-binding</keyword>
<sequence length="449" mass="48897">MSDAFAREPRWDPKIFPPAANAPRVVQTARMLSNPQGYGLSLRRRLGPVFSLRMFPYRGALVCATDPTSIRAVLTDQDRFVGGEAASFLAPAVGAGSLICTPPPRHLRNRKLLLPPFHGKRIARWSERIQVSVENELPGLLGEGGGPVRAWAQRLTIDVILQVVFGVSDPARLAVFRDALNEFVGMGNLTVLSLPKPLQRDLGRYSPGGRFVRLRARVHALLLEEISTRRAAPGADDVLSLLLEARDEHGVGLTDEEVRDELAGLVMAGYETTATTIAWVIHFLAHNPVARDELIDDLDAGSDTLLKATITEAMRLRPAVYSSIRTATRDTELGGRPVPKDAFVAALFSVTHLDPELWPDPEAFRPQRHLDANVPPYSLTPFGGGVRRCIGTAMAQLEIETVLRGVLKIAVPEPTGPLEAARLMSVTIVPAKGGRVRMRGRALACQGES</sequence>
<dbReference type="InterPro" id="IPR036396">
    <property type="entry name" value="Cyt_P450_sf"/>
</dbReference>
<comment type="caution">
    <text evidence="4">The sequence shown here is derived from an EMBL/GenBank/DDBJ whole genome shotgun (WGS) entry which is preliminary data.</text>
</comment>
<evidence type="ECO:0000256" key="3">
    <source>
        <dbReference type="RuleBase" id="RU000461"/>
    </source>
</evidence>
<accession>A0ABV5ZND2</accession>
<dbReference type="SUPFAM" id="SSF48264">
    <property type="entry name" value="Cytochrome P450"/>
    <property type="match status" value="1"/>
</dbReference>
<dbReference type="PANTHER" id="PTHR24305:SF166">
    <property type="entry name" value="CYTOCHROME P450 12A4, MITOCHONDRIAL-RELATED"/>
    <property type="match status" value="1"/>
</dbReference>
<name>A0ABV5ZND2_9PSEU</name>
<evidence type="ECO:0000256" key="2">
    <source>
        <dbReference type="ARBA" id="ARBA00010617"/>
    </source>
</evidence>
<reference evidence="4 5" key="1">
    <citation type="submission" date="2024-09" db="EMBL/GenBank/DDBJ databases">
        <authorList>
            <person name="Sun Q."/>
            <person name="Mori K."/>
        </authorList>
    </citation>
    <scope>NUCLEOTIDE SEQUENCE [LARGE SCALE GENOMIC DNA]</scope>
    <source>
        <strain evidence="4 5">TBRC 7907</strain>
    </source>
</reference>
<dbReference type="Pfam" id="PF00067">
    <property type="entry name" value="p450"/>
    <property type="match status" value="1"/>
</dbReference>
<dbReference type="PROSITE" id="PS00086">
    <property type="entry name" value="CYTOCHROME_P450"/>
    <property type="match status" value="1"/>
</dbReference>
<keyword evidence="3" id="KW-0349">Heme</keyword>